<evidence type="ECO:0000313" key="3">
    <source>
        <dbReference type="EMBL" id="MBO0607773.1"/>
    </source>
</evidence>
<feature type="transmembrane region" description="Helical" evidence="2">
    <location>
        <begin position="54"/>
        <end position="74"/>
    </location>
</feature>
<proteinExistence type="predicted"/>
<feature type="transmembrane region" description="Helical" evidence="2">
    <location>
        <begin position="149"/>
        <end position="171"/>
    </location>
</feature>
<feature type="transmembrane region" description="Helical" evidence="2">
    <location>
        <begin position="247"/>
        <end position="267"/>
    </location>
</feature>
<accession>A0ABS3I464</accession>
<dbReference type="RefSeq" id="WP_207273700.1">
    <property type="nucleotide sequence ID" value="NZ_JAFMPK010000018.1"/>
</dbReference>
<keyword evidence="2" id="KW-1133">Transmembrane helix</keyword>
<feature type="transmembrane region" description="Helical" evidence="2">
    <location>
        <begin position="216"/>
        <end position="240"/>
    </location>
</feature>
<feature type="transmembrane region" description="Helical" evidence="2">
    <location>
        <begin position="120"/>
        <end position="143"/>
    </location>
</feature>
<keyword evidence="4" id="KW-1185">Reference proteome</keyword>
<keyword evidence="2" id="KW-0812">Transmembrane</keyword>
<comment type="caution">
    <text evidence="3">The sequence shown here is derived from an EMBL/GenBank/DDBJ whole genome shotgun (WGS) entry which is preliminary data.</text>
</comment>
<gene>
    <name evidence="3" type="ORF">J0911_01860</name>
</gene>
<reference evidence="3 4" key="1">
    <citation type="submission" date="2021-03" db="EMBL/GenBank/DDBJ databases">
        <authorList>
            <person name="Xin L."/>
        </authorList>
    </citation>
    <scope>NUCLEOTIDE SEQUENCE [LARGE SCALE GENOMIC DNA]</scope>
    <source>
        <strain evidence="3 4">XHU 5031</strain>
    </source>
</reference>
<keyword evidence="2" id="KW-0472">Membrane</keyword>
<evidence type="ECO:0000256" key="2">
    <source>
        <dbReference type="SAM" id="Phobius"/>
    </source>
</evidence>
<feature type="transmembrane region" description="Helical" evidence="2">
    <location>
        <begin position="287"/>
        <end position="305"/>
    </location>
</feature>
<name>A0ABS3I464_9MICO</name>
<organism evidence="3 4">
    <name type="scientific">Myceligenerans salitolerans</name>
    <dbReference type="NCBI Taxonomy" id="1230528"/>
    <lineage>
        <taxon>Bacteria</taxon>
        <taxon>Bacillati</taxon>
        <taxon>Actinomycetota</taxon>
        <taxon>Actinomycetes</taxon>
        <taxon>Micrococcales</taxon>
        <taxon>Promicromonosporaceae</taxon>
        <taxon>Myceligenerans</taxon>
    </lineage>
</organism>
<feature type="transmembrane region" description="Helical" evidence="2">
    <location>
        <begin position="191"/>
        <end position="210"/>
    </location>
</feature>
<protein>
    <submittedName>
        <fullName evidence="3">Uncharacterized protein</fullName>
    </submittedName>
</protein>
<dbReference type="Proteomes" id="UP000664617">
    <property type="component" value="Unassembled WGS sequence"/>
</dbReference>
<feature type="region of interest" description="Disordered" evidence="1">
    <location>
        <begin position="1"/>
        <end position="24"/>
    </location>
</feature>
<feature type="compositionally biased region" description="Polar residues" evidence="1">
    <location>
        <begin position="1"/>
        <end position="12"/>
    </location>
</feature>
<evidence type="ECO:0000256" key="1">
    <source>
        <dbReference type="SAM" id="MobiDB-lite"/>
    </source>
</evidence>
<reference evidence="4" key="2">
    <citation type="submission" date="2023-07" db="EMBL/GenBank/DDBJ databases">
        <title>Myceligenerans salitolerans sp. nov., a halotolerant actinomycete isolated from a salt lake in Xinjiang, China.</title>
        <authorList>
            <person name="Guan T."/>
        </authorList>
    </citation>
    <scope>NUCLEOTIDE SEQUENCE [LARGE SCALE GENOMIC DNA]</scope>
    <source>
        <strain evidence="4">XHU 5031</strain>
    </source>
</reference>
<sequence>MTDNAGPTTSETPGADRGAERLAREEELAQLGMEPAPQDTVPADAASAWPAVTVVLLTVAAWAPVVLTFLRVGVDLDPFAFRTDNVFWVLAVAGAAATMTLAAGVSGLRPRAAGAGALRVAAAALLGAQLVVLVVIGVIQVLWEARAAIMAQTAFTVVALLFAGAAVVLALVTARRERSGAAPSEGDRAPVIGLVCVLVGEVILTVGITTQFPGEFAIYVVSLLISTLTAVGTLTGLWLVGRGRRAAGWVGAALLCVLTVLSIGSMINLFTLVDLPAAHRTVEIVQYLVYAAGAVTAVLAARATARPARAGR</sequence>
<dbReference type="EMBL" id="JAFMPK010000018">
    <property type="protein sequence ID" value="MBO0607773.1"/>
    <property type="molecule type" value="Genomic_DNA"/>
</dbReference>
<evidence type="ECO:0000313" key="4">
    <source>
        <dbReference type="Proteomes" id="UP000664617"/>
    </source>
</evidence>
<feature type="transmembrane region" description="Helical" evidence="2">
    <location>
        <begin position="86"/>
        <end position="108"/>
    </location>
</feature>